<dbReference type="KEGG" id="phy:AJ81_03725"/>
<sequence>MISSMHEYGVVFRTVGRLLVFFSLVLLVPLVWIFEETSVTHCLISFVLPSLISLTIGLIVSRLSKAEKEEVITVKEGAVIVTFSWASAVVISALPYIIYGLLNFSQAIFEATSGWTTTGLTMFQDVEGLPKPILFWRSFTQYLGGAGFAVIMMSTIIGPTGLGFYQAEGRVDNIAPNIRHSTRLIVTYYLLYALFGTIALKFAGLSFFDALNHSFTALATGGFSTKNNSIASFNKLSVELILMFLMFLGSMGFGIHHTFWSRDWHALKKNSEPKQMLVLIFLGTVCVSLAGVGKVFSTPADALRHSLFQIISALTGTGFSTVDLTSWLFFPTGLFVLIVLMLLGGCMDSTSGGIKQYRLSVLIKAFKISLRRFLLPKSSVVYVEIWKGSTKKYLDPQLIKEAFLTSAVYVISHALGTIILTLFGYTLEEAMFEFASALAGVGLSCGITSSTMPLGAMWTLTIGMFMGRLEFLVVVYALAKIFSNLFRSFSEKA</sequence>
<dbReference type="GO" id="GO:0005886">
    <property type="term" value="C:plasma membrane"/>
    <property type="evidence" value="ECO:0007669"/>
    <property type="project" value="UniProtKB-SubCell"/>
</dbReference>
<comment type="subcellular location">
    <subcellularLocation>
        <location evidence="1">Cell membrane</location>
        <topology evidence="1">Multi-pass membrane protein</topology>
    </subcellularLocation>
</comment>
<keyword evidence="6 9" id="KW-1133">Transmembrane helix</keyword>
<evidence type="ECO:0000256" key="6">
    <source>
        <dbReference type="ARBA" id="ARBA00022989"/>
    </source>
</evidence>
<feature type="transmembrane region" description="Helical" evidence="9">
    <location>
        <begin position="327"/>
        <end position="347"/>
    </location>
</feature>
<dbReference type="PaxDb" id="1123384-AJ81_03725"/>
<gene>
    <name evidence="10" type="ORF">AJ81_03725</name>
</gene>
<feature type="transmembrane region" description="Helical" evidence="9">
    <location>
        <begin position="38"/>
        <end position="60"/>
    </location>
</feature>
<feature type="transmembrane region" description="Helical" evidence="9">
    <location>
        <begin position="276"/>
        <end position="296"/>
    </location>
</feature>
<evidence type="ECO:0000256" key="1">
    <source>
        <dbReference type="ARBA" id="ARBA00004651"/>
    </source>
</evidence>
<evidence type="ECO:0000313" key="10">
    <source>
        <dbReference type="EMBL" id="AJC73469.1"/>
    </source>
</evidence>
<keyword evidence="7" id="KW-0406">Ion transport</keyword>
<feature type="transmembrane region" description="Helical" evidence="9">
    <location>
        <begin position="406"/>
        <end position="427"/>
    </location>
</feature>
<dbReference type="GO" id="GO:0008324">
    <property type="term" value="F:monoatomic cation transmembrane transporter activity"/>
    <property type="evidence" value="ECO:0007669"/>
    <property type="project" value="InterPro"/>
</dbReference>
<reference evidence="10 11" key="1">
    <citation type="submission" date="2014-01" db="EMBL/GenBank/DDBJ databases">
        <title>Genome sequencing of Thermotog hypogea.</title>
        <authorList>
            <person name="Zhang X."/>
            <person name="Alvare G."/>
            <person name="Fristensky B."/>
            <person name="Chen L."/>
            <person name="Suen T."/>
            <person name="Chen Q."/>
            <person name="Ma K."/>
        </authorList>
    </citation>
    <scope>NUCLEOTIDE SEQUENCE [LARGE SCALE GENOMIC DNA]</scope>
    <source>
        <strain evidence="10 11">DSM 11164</strain>
    </source>
</reference>
<dbReference type="STRING" id="1123384.AJ81_03725"/>
<feature type="transmembrane region" description="Helical" evidence="9">
    <location>
        <begin position="142"/>
        <end position="165"/>
    </location>
</feature>
<accession>A0A0X1KQH4</accession>
<dbReference type="Proteomes" id="UP000077469">
    <property type="component" value="Chromosome"/>
</dbReference>
<feature type="transmembrane region" description="Helical" evidence="9">
    <location>
        <begin position="186"/>
        <end position="208"/>
    </location>
</feature>
<evidence type="ECO:0000256" key="2">
    <source>
        <dbReference type="ARBA" id="ARBA00009137"/>
    </source>
</evidence>
<evidence type="ECO:0000256" key="4">
    <source>
        <dbReference type="ARBA" id="ARBA00022475"/>
    </source>
</evidence>
<dbReference type="GO" id="GO:0030001">
    <property type="term" value="P:metal ion transport"/>
    <property type="evidence" value="ECO:0007669"/>
    <property type="project" value="UniProtKB-ARBA"/>
</dbReference>
<feature type="transmembrane region" description="Helical" evidence="9">
    <location>
        <begin position="12"/>
        <end position="32"/>
    </location>
</feature>
<dbReference type="PATRIC" id="fig|1123384.7.peg.727"/>
<keyword evidence="11" id="KW-1185">Reference proteome</keyword>
<keyword evidence="3" id="KW-0813">Transport</keyword>
<evidence type="ECO:0000256" key="7">
    <source>
        <dbReference type="ARBA" id="ARBA00023065"/>
    </source>
</evidence>
<dbReference type="Pfam" id="PF02386">
    <property type="entry name" value="TrkH"/>
    <property type="match status" value="1"/>
</dbReference>
<dbReference type="OrthoDB" id="9810952at2"/>
<feature type="transmembrane region" description="Helical" evidence="9">
    <location>
        <begin position="236"/>
        <end position="255"/>
    </location>
</feature>
<evidence type="ECO:0000256" key="3">
    <source>
        <dbReference type="ARBA" id="ARBA00022448"/>
    </source>
</evidence>
<evidence type="ECO:0000256" key="9">
    <source>
        <dbReference type="SAM" id="Phobius"/>
    </source>
</evidence>
<keyword evidence="8 9" id="KW-0472">Membrane</keyword>
<organism evidence="10 11">
    <name type="scientific">Pseudothermotoga hypogea DSM 11164 = NBRC 106472</name>
    <dbReference type="NCBI Taxonomy" id="1123384"/>
    <lineage>
        <taxon>Bacteria</taxon>
        <taxon>Thermotogati</taxon>
        <taxon>Thermotogota</taxon>
        <taxon>Thermotogae</taxon>
        <taxon>Thermotogales</taxon>
        <taxon>Thermotogaceae</taxon>
        <taxon>Pseudothermotoga</taxon>
    </lineage>
</organism>
<evidence type="ECO:0000256" key="8">
    <source>
        <dbReference type="ARBA" id="ARBA00023136"/>
    </source>
</evidence>
<evidence type="ECO:0000313" key="11">
    <source>
        <dbReference type="Proteomes" id="UP000077469"/>
    </source>
</evidence>
<evidence type="ECO:0000256" key="5">
    <source>
        <dbReference type="ARBA" id="ARBA00022692"/>
    </source>
</evidence>
<feature type="transmembrane region" description="Helical" evidence="9">
    <location>
        <begin position="80"/>
        <end position="102"/>
    </location>
</feature>
<dbReference type="PANTHER" id="PTHR32024:SF2">
    <property type="entry name" value="TRK SYSTEM POTASSIUM UPTAKE PROTEIN TRKG-RELATED"/>
    <property type="match status" value="1"/>
</dbReference>
<dbReference type="EMBL" id="CP007141">
    <property type="protein sequence ID" value="AJC73469.1"/>
    <property type="molecule type" value="Genomic_DNA"/>
</dbReference>
<protein>
    <submittedName>
        <fullName evidence="10">Potassium transporter</fullName>
    </submittedName>
</protein>
<keyword evidence="5 9" id="KW-0812">Transmembrane</keyword>
<keyword evidence="4" id="KW-1003">Cell membrane</keyword>
<feature type="transmembrane region" description="Helical" evidence="9">
    <location>
        <begin position="458"/>
        <end position="479"/>
    </location>
</feature>
<proteinExistence type="inferred from homology"/>
<name>A0A0X1KQH4_9THEM</name>
<dbReference type="AlphaFoldDB" id="A0A0X1KQH4"/>
<dbReference type="PANTHER" id="PTHR32024">
    <property type="entry name" value="TRK SYSTEM POTASSIUM UPTAKE PROTEIN TRKG-RELATED"/>
    <property type="match status" value="1"/>
</dbReference>
<comment type="similarity">
    <text evidence="2">Belongs to the TrkH potassium transport family.</text>
</comment>
<dbReference type="InterPro" id="IPR003445">
    <property type="entry name" value="Cat_transpt"/>
</dbReference>